<name>A0ABQ0WP35_9LACO</name>
<comment type="caution">
    <text evidence="1">The sequence shown here is derived from an EMBL/GenBank/DDBJ whole genome shotgun (WGS) entry which is preliminary data.</text>
</comment>
<sequence>MFKMVPSNQEKCVSVGTRDFLWIDSHGDAGNHFRECRCGTGVPDWFADIAGVRPV</sequence>
<dbReference type="Proteomes" id="UP000321691">
    <property type="component" value="Unassembled WGS sequence"/>
</dbReference>
<reference evidence="1 2" key="1">
    <citation type="submission" date="2019-07" db="EMBL/GenBank/DDBJ databases">
        <title>Whole genome shotgun sequence of Lactobacillus spicheri NBRC 107155.</title>
        <authorList>
            <person name="Hosoyama A."/>
            <person name="Uohara A."/>
            <person name="Ohji S."/>
            <person name="Ichikawa N."/>
        </authorList>
    </citation>
    <scope>NUCLEOTIDE SEQUENCE [LARGE SCALE GENOMIC DNA]</scope>
    <source>
        <strain evidence="1 2">NBRC 107155</strain>
    </source>
</reference>
<gene>
    <name evidence="1" type="ORF">LSP04_12810</name>
</gene>
<evidence type="ECO:0000313" key="1">
    <source>
        <dbReference type="EMBL" id="GEO66862.1"/>
    </source>
</evidence>
<proteinExistence type="predicted"/>
<evidence type="ECO:0000313" key="2">
    <source>
        <dbReference type="Proteomes" id="UP000321691"/>
    </source>
</evidence>
<accession>A0ABQ0WP35</accession>
<dbReference type="EMBL" id="BJZI01000015">
    <property type="protein sequence ID" value="GEO66862.1"/>
    <property type="molecule type" value="Genomic_DNA"/>
</dbReference>
<organism evidence="1 2">
    <name type="scientific">Levilactobacillus spicheri</name>
    <dbReference type="NCBI Taxonomy" id="216463"/>
    <lineage>
        <taxon>Bacteria</taxon>
        <taxon>Bacillati</taxon>
        <taxon>Bacillota</taxon>
        <taxon>Bacilli</taxon>
        <taxon>Lactobacillales</taxon>
        <taxon>Lactobacillaceae</taxon>
        <taxon>Levilactobacillus</taxon>
    </lineage>
</organism>
<protein>
    <submittedName>
        <fullName evidence="1">Uncharacterized protein</fullName>
    </submittedName>
</protein>
<keyword evidence="2" id="KW-1185">Reference proteome</keyword>